<dbReference type="EMBL" id="CP042997">
    <property type="protein sequence ID" value="QEH32313.1"/>
    <property type="molecule type" value="Genomic_DNA"/>
</dbReference>
<evidence type="ECO:0000256" key="1">
    <source>
        <dbReference type="SAM" id="MobiDB-lite"/>
    </source>
</evidence>
<evidence type="ECO:0000313" key="3">
    <source>
        <dbReference type="Proteomes" id="UP000324233"/>
    </source>
</evidence>
<dbReference type="Proteomes" id="UP000324233">
    <property type="component" value="Chromosome"/>
</dbReference>
<gene>
    <name evidence="2" type="ORF">OJF2_07830</name>
</gene>
<name>A0A5B9VVD9_9BACT</name>
<feature type="region of interest" description="Disordered" evidence="1">
    <location>
        <begin position="58"/>
        <end position="103"/>
    </location>
</feature>
<protein>
    <submittedName>
        <fullName evidence="2">Uncharacterized protein</fullName>
    </submittedName>
</protein>
<organism evidence="2 3">
    <name type="scientific">Aquisphaera giovannonii</name>
    <dbReference type="NCBI Taxonomy" id="406548"/>
    <lineage>
        <taxon>Bacteria</taxon>
        <taxon>Pseudomonadati</taxon>
        <taxon>Planctomycetota</taxon>
        <taxon>Planctomycetia</taxon>
        <taxon>Isosphaerales</taxon>
        <taxon>Isosphaeraceae</taxon>
        <taxon>Aquisphaera</taxon>
    </lineage>
</organism>
<feature type="compositionally biased region" description="Polar residues" evidence="1">
    <location>
        <begin position="12"/>
        <end position="21"/>
    </location>
</feature>
<dbReference type="KEGG" id="agv:OJF2_07830"/>
<accession>A0A5B9VVD9</accession>
<evidence type="ECO:0000313" key="2">
    <source>
        <dbReference type="EMBL" id="QEH32313.1"/>
    </source>
</evidence>
<reference evidence="2 3" key="1">
    <citation type="submission" date="2019-08" db="EMBL/GenBank/DDBJ databases">
        <title>Deep-cultivation of Planctomycetes and their phenomic and genomic characterization uncovers novel biology.</title>
        <authorList>
            <person name="Wiegand S."/>
            <person name="Jogler M."/>
            <person name="Boedeker C."/>
            <person name="Pinto D."/>
            <person name="Vollmers J."/>
            <person name="Rivas-Marin E."/>
            <person name="Kohn T."/>
            <person name="Peeters S.H."/>
            <person name="Heuer A."/>
            <person name="Rast P."/>
            <person name="Oberbeckmann S."/>
            <person name="Bunk B."/>
            <person name="Jeske O."/>
            <person name="Meyerdierks A."/>
            <person name="Storesund J.E."/>
            <person name="Kallscheuer N."/>
            <person name="Luecker S."/>
            <person name="Lage O.M."/>
            <person name="Pohl T."/>
            <person name="Merkel B.J."/>
            <person name="Hornburger P."/>
            <person name="Mueller R.-W."/>
            <person name="Bruemmer F."/>
            <person name="Labrenz M."/>
            <person name="Spormann A.M."/>
            <person name="Op den Camp H."/>
            <person name="Overmann J."/>
            <person name="Amann R."/>
            <person name="Jetten M.S.M."/>
            <person name="Mascher T."/>
            <person name="Medema M.H."/>
            <person name="Devos D.P."/>
            <person name="Kaster A.-K."/>
            <person name="Ovreas L."/>
            <person name="Rohde M."/>
            <person name="Galperin M.Y."/>
            <person name="Jogler C."/>
        </authorList>
    </citation>
    <scope>NUCLEOTIDE SEQUENCE [LARGE SCALE GENOMIC DNA]</scope>
    <source>
        <strain evidence="2 3">OJF2</strain>
    </source>
</reference>
<keyword evidence="3" id="KW-1185">Reference proteome</keyword>
<feature type="region of interest" description="Disordered" evidence="1">
    <location>
        <begin position="1"/>
        <end position="22"/>
    </location>
</feature>
<sequence>MAAAPGGKAEASHSTSMNATAASAEVPLTAEMRSPVLKSESWVPAVVAAVPPWATLAARHRPGNSGISVKSYPTPRESVSPIPPRGPSVPRARPRPGMRAQIS</sequence>
<dbReference type="AlphaFoldDB" id="A0A5B9VVD9"/>
<proteinExistence type="predicted"/>